<feature type="transmembrane region" description="Helical" evidence="6">
    <location>
        <begin position="6"/>
        <end position="25"/>
    </location>
</feature>
<reference evidence="9 10" key="1">
    <citation type="submission" date="2020-06" db="EMBL/GenBank/DDBJ databases">
        <title>Description of novel acetic acid bacteria.</title>
        <authorList>
            <person name="Sombolestani A."/>
        </authorList>
    </citation>
    <scope>NUCLEOTIDE SEQUENCE [LARGE SCALE GENOMIC DNA]</scope>
    <source>
        <strain evidence="9 10">LMG 27010</strain>
    </source>
</reference>
<feature type="domain" description="HAMP" evidence="8">
    <location>
        <begin position="137"/>
        <end position="189"/>
    </location>
</feature>
<dbReference type="SMART" id="SM00283">
    <property type="entry name" value="MA"/>
    <property type="match status" value="1"/>
</dbReference>
<dbReference type="Pfam" id="PF00672">
    <property type="entry name" value="HAMP"/>
    <property type="match status" value="1"/>
</dbReference>
<keyword evidence="10" id="KW-1185">Reference proteome</keyword>
<dbReference type="PROSITE" id="PS50885">
    <property type="entry name" value="HAMP"/>
    <property type="match status" value="2"/>
</dbReference>
<evidence type="ECO:0000256" key="3">
    <source>
        <dbReference type="ARBA" id="ARBA00029447"/>
    </source>
</evidence>
<evidence type="ECO:0000256" key="5">
    <source>
        <dbReference type="SAM" id="MobiDB-lite"/>
    </source>
</evidence>
<keyword evidence="4" id="KW-0807">Transducer</keyword>
<name>A0A850PC71_9PROT</name>
<dbReference type="Gene3D" id="1.10.8.500">
    <property type="entry name" value="HAMP domain in histidine kinase"/>
    <property type="match status" value="1"/>
</dbReference>
<dbReference type="RefSeq" id="WP_176613092.1">
    <property type="nucleotide sequence ID" value="NZ_JABXXR010000027.1"/>
</dbReference>
<keyword evidence="6" id="KW-1133">Transmembrane helix</keyword>
<dbReference type="PROSITE" id="PS50111">
    <property type="entry name" value="CHEMOTAXIS_TRANSDUC_2"/>
    <property type="match status" value="1"/>
</dbReference>
<keyword evidence="6" id="KW-0472">Membrane</keyword>
<proteinExistence type="inferred from homology"/>
<dbReference type="Pfam" id="PF00015">
    <property type="entry name" value="MCPsignal"/>
    <property type="match status" value="1"/>
</dbReference>
<organism evidence="9 10">
    <name type="scientific">Ameyamaea chiangmaiensis</name>
    <dbReference type="NCBI Taxonomy" id="442969"/>
    <lineage>
        <taxon>Bacteria</taxon>
        <taxon>Pseudomonadati</taxon>
        <taxon>Pseudomonadota</taxon>
        <taxon>Alphaproteobacteria</taxon>
        <taxon>Acetobacterales</taxon>
        <taxon>Acetobacteraceae</taxon>
        <taxon>Ameyamaea</taxon>
    </lineage>
</organism>
<evidence type="ECO:0000313" key="9">
    <source>
        <dbReference type="EMBL" id="NVN40120.1"/>
    </source>
</evidence>
<dbReference type="EMBL" id="JABXXR010000027">
    <property type="protein sequence ID" value="NVN40120.1"/>
    <property type="molecule type" value="Genomic_DNA"/>
</dbReference>
<dbReference type="Proteomes" id="UP000585665">
    <property type="component" value="Unassembled WGS sequence"/>
</dbReference>
<comment type="subcellular location">
    <subcellularLocation>
        <location evidence="1">Membrane</location>
    </subcellularLocation>
</comment>
<evidence type="ECO:0000256" key="1">
    <source>
        <dbReference type="ARBA" id="ARBA00004370"/>
    </source>
</evidence>
<gene>
    <name evidence="9" type="ORF">HUK82_06015</name>
</gene>
<protein>
    <submittedName>
        <fullName evidence="9">Methyl-accepting chemotaxis protein</fullName>
    </submittedName>
</protein>
<dbReference type="PANTHER" id="PTHR43531">
    <property type="entry name" value="PROTEIN ICFG"/>
    <property type="match status" value="1"/>
</dbReference>
<dbReference type="AlphaFoldDB" id="A0A850PC71"/>
<dbReference type="InterPro" id="IPR051310">
    <property type="entry name" value="MCP_chemotaxis"/>
</dbReference>
<dbReference type="CDD" id="cd11386">
    <property type="entry name" value="MCP_signal"/>
    <property type="match status" value="1"/>
</dbReference>
<sequence length="477" mass="51769">MGRKVQVLMGMVQIIILLRVLLEIGANRHVLPQGIPFLADAIAFVAVFALSAFAGTYIAHPYEIITDRIERLAAGNLRIDIPFTHHRDCLGRIAKSIEIFRQSTIDKEEAEQTAREHTEAARRAAERARAIDEETRRSQEHLIATLGKGLAALSHGDLMLRLDEPFAPEYEKLRSDFNTTAEKLQEVILSVASSAATISSGSAQIATATDDLAKRTEQQVANIEETASSVARLTDTVRKTAEAASHANTVAIKTNERSRQTGENLALTTDAMQAIRKSSHEIAQIIGVIDEIAFQTNLLALNAGVEAARAGDAGRGFSVVASEVRALAQRSADAARKIKSLITSSSEQVKLGVDLVNQTLESGNITLRSVSEIATLISQISTSAQTQATSLTQINAAIGEMDHATQKNAAMVEETTSAGHHLSRETRELVRLVGRFKVNTASESGHFRWSLDHDKSADPKTIFPRHSTTDAGWEAFQ</sequence>
<feature type="region of interest" description="Disordered" evidence="5">
    <location>
        <begin position="458"/>
        <end position="477"/>
    </location>
</feature>
<evidence type="ECO:0000256" key="2">
    <source>
        <dbReference type="ARBA" id="ARBA00022500"/>
    </source>
</evidence>
<dbReference type="InterPro" id="IPR004089">
    <property type="entry name" value="MCPsignal_dom"/>
</dbReference>
<feature type="domain" description="HAMP" evidence="8">
    <location>
        <begin position="56"/>
        <end position="109"/>
    </location>
</feature>
<dbReference type="FunFam" id="1.10.287.950:FF:000001">
    <property type="entry name" value="Methyl-accepting chemotaxis sensory transducer"/>
    <property type="match status" value="1"/>
</dbReference>
<dbReference type="Gene3D" id="1.10.287.950">
    <property type="entry name" value="Methyl-accepting chemotaxis protein"/>
    <property type="match status" value="1"/>
</dbReference>
<evidence type="ECO:0000259" key="8">
    <source>
        <dbReference type="PROSITE" id="PS50885"/>
    </source>
</evidence>
<keyword evidence="2" id="KW-0145">Chemotaxis</keyword>
<evidence type="ECO:0000313" key="10">
    <source>
        <dbReference type="Proteomes" id="UP000585665"/>
    </source>
</evidence>
<comment type="caution">
    <text evidence="9">The sequence shown here is derived from an EMBL/GenBank/DDBJ whole genome shotgun (WGS) entry which is preliminary data.</text>
</comment>
<evidence type="ECO:0000259" key="7">
    <source>
        <dbReference type="PROSITE" id="PS50111"/>
    </source>
</evidence>
<feature type="domain" description="Methyl-accepting transducer" evidence="7">
    <location>
        <begin position="194"/>
        <end position="423"/>
    </location>
</feature>
<dbReference type="SUPFAM" id="SSF58104">
    <property type="entry name" value="Methyl-accepting chemotaxis protein (MCP) signaling domain"/>
    <property type="match status" value="1"/>
</dbReference>
<dbReference type="PANTHER" id="PTHR43531:SF11">
    <property type="entry name" value="METHYL-ACCEPTING CHEMOTAXIS PROTEIN 3"/>
    <property type="match status" value="1"/>
</dbReference>
<dbReference type="GO" id="GO:0006935">
    <property type="term" value="P:chemotaxis"/>
    <property type="evidence" value="ECO:0007669"/>
    <property type="project" value="UniProtKB-KW"/>
</dbReference>
<feature type="transmembrane region" description="Helical" evidence="6">
    <location>
        <begin position="37"/>
        <end position="59"/>
    </location>
</feature>
<dbReference type="SUPFAM" id="SSF158472">
    <property type="entry name" value="HAMP domain-like"/>
    <property type="match status" value="1"/>
</dbReference>
<dbReference type="InterPro" id="IPR003660">
    <property type="entry name" value="HAMP_dom"/>
</dbReference>
<comment type="similarity">
    <text evidence="3">Belongs to the methyl-accepting chemotaxis (MCP) protein family.</text>
</comment>
<keyword evidence="6" id="KW-0812">Transmembrane</keyword>
<evidence type="ECO:0000256" key="6">
    <source>
        <dbReference type="SAM" id="Phobius"/>
    </source>
</evidence>
<dbReference type="GO" id="GO:0007165">
    <property type="term" value="P:signal transduction"/>
    <property type="evidence" value="ECO:0007669"/>
    <property type="project" value="UniProtKB-KW"/>
</dbReference>
<evidence type="ECO:0000256" key="4">
    <source>
        <dbReference type="PROSITE-ProRule" id="PRU00284"/>
    </source>
</evidence>
<dbReference type="GO" id="GO:0016020">
    <property type="term" value="C:membrane"/>
    <property type="evidence" value="ECO:0007669"/>
    <property type="project" value="UniProtKB-SubCell"/>
</dbReference>
<dbReference type="SMART" id="SM00304">
    <property type="entry name" value="HAMP"/>
    <property type="match status" value="2"/>
</dbReference>
<accession>A0A850PC71</accession>